<dbReference type="InterPro" id="IPR036779">
    <property type="entry name" value="LysM_dom_sf"/>
</dbReference>
<reference evidence="2 3" key="1">
    <citation type="submission" date="2019-07" db="EMBL/GenBank/DDBJ databases">
        <title>Quadrisphaera sp. strain DD2A genome sequencing and assembly.</title>
        <authorList>
            <person name="Kim I."/>
        </authorList>
    </citation>
    <scope>NUCLEOTIDE SEQUENCE [LARGE SCALE GENOMIC DNA]</scope>
    <source>
        <strain evidence="2 3">DD2A</strain>
    </source>
</reference>
<dbReference type="EMBL" id="VKAC01000001">
    <property type="protein sequence ID" value="TXR58288.1"/>
    <property type="molecule type" value="Genomic_DNA"/>
</dbReference>
<name>A0A5C8ZMK4_9ACTN</name>
<protein>
    <submittedName>
        <fullName evidence="2">LysM peptidoglycan-binding domain-containing protein</fullName>
    </submittedName>
</protein>
<evidence type="ECO:0000313" key="2">
    <source>
        <dbReference type="EMBL" id="TXR58288.1"/>
    </source>
</evidence>
<dbReference type="Pfam" id="PF01476">
    <property type="entry name" value="LysM"/>
    <property type="match status" value="1"/>
</dbReference>
<dbReference type="Gene3D" id="3.10.350.10">
    <property type="entry name" value="LysM domain"/>
    <property type="match status" value="1"/>
</dbReference>
<evidence type="ECO:0000259" key="1">
    <source>
        <dbReference type="PROSITE" id="PS51782"/>
    </source>
</evidence>
<keyword evidence="3" id="KW-1185">Reference proteome</keyword>
<feature type="domain" description="LysM" evidence="1">
    <location>
        <begin position="1"/>
        <end position="56"/>
    </location>
</feature>
<dbReference type="InterPro" id="IPR018392">
    <property type="entry name" value="LysM"/>
</dbReference>
<dbReference type="SUPFAM" id="SSF54106">
    <property type="entry name" value="LysM domain"/>
    <property type="match status" value="1"/>
</dbReference>
<gene>
    <name evidence="2" type="ORF">FMM08_02520</name>
</gene>
<dbReference type="AlphaFoldDB" id="A0A5C8ZMK4"/>
<comment type="caution">
    <text evidence="2">The sequence shown here is derived from an EMBL/GenBank/DDBJ whole genome shotgun (WGS) entry which is preliminary data.</text>
</comment>
<organism evidence="2 3">
    <name type="scientific">Quadrisphaera setariae</name>
    <dbReference type="NCBI Taxonomy" id="2593304"/>
    <lineage>
        <taxon>Bacteria</taxon>
        <taxon>Bacillati</taxon>
        <taxon>Actinomycetota</taxon>
        <taxon>Actinomycetes</taxon>
        <taxon>Kineosporiales</taxon>
        <taxon>Kineosporiaceae</taxon>
        <taxon>Quadrisphaera</taxon>
    </lineage>
</organism>
<proteinExistence type="predicted"/>
<evidence type="ECO:0000313" key="3">
    <source>
        <dbReference type="Proteomes" id="UP000321234"/>
    </source>
</evidence>
<dbReference type="CDD" id="cd00118">
    <property type="entry name" value="LysM"/>
    <property type="match status" value="1"/>
</dbReference>
<dbReference type="PROSITE" id="PS51782">
    <property type="entry name" value="LYSM"/>
    <property type="match status" value="1"/>
</dbReference>
<accession>A0A5C8ZMK4</accession>
<dbReference type="Proteomes" id="UP000321234">
    <property type="component" value="Unassembled WGS sequence"/>
</dbReference>
<sequence length="57" mass="6095">MVVRSGDTLWSIAARNLPAGSTRAAVAAAWPRWYAANRAVIGSDPDHLRPGQRLVAP</sequence>